<sequence length="149" mass="16792">MKNTLPCHLLVLVHCASLSPDSRVNTAVYQEILEHFMLPSTDELYGDADFIFQQNLAPAYTAKSTKIWFNDHGITVPDWLANLPNLYLIENQWGFAKRKMRDMRPNNAVDLKTAVEASWSSMDGISSARASMPCRIEAVIDAKGAQTRY</sequence>
<evidence type="ECO:0000313" key="3">
    <source>
        <dbReference type="Proteomes" id="UP001142489"/>
    </source>
</evidence>
<evidence type="ECO:0008006" key="4">
    <source>
        <dbReference type="Google" id="ProtNLM"/>
    </source>
</evidence>
<dbReference type="AlphaFoldDB" id="A0A9Q1B0S8"/>
<feature type="signal peptide" evidence="1">
    <location>
        <begin position="1"/>
        <end position="15"/>
    </location>
</feature>
<comment type="caution">
    <text evidence="2">The sequence shown here is derived from an EMBL/GenBank/DDBJ whole genome shotgun (WGS) entry which is preliminary data.</text>
</comment>
<dbReference type="EMBL" id="JAPFRF010000007">
    <property type="protein sequence ID" value="KAJ7326889.1"/>
    <property type="molecule type" value="Genomic_DNA"/>
</dbReference>
<protein>
    <recommendedName>
        <fullName evidence="4">Tc1-like transposase DDE domain-containing protein</fullName>
    </recommendedName>
</protein>
<organism evidence="2 3">
    <name type="scientific">Phrynocephalus forsythii</name>
    <dbReference type="NCBI Taxonomy" id="171643"/>
    <lineage>
        <taxon>Eukaryota</taxon>
        <taxon>Metazoa</taxon>
        <taxon>Chordata</taxon>
        <taxon>Craniata</taxon>
        <taxon>Vertebrata</taxon>
        <taxon>Euteleostomi</taxon>
        <taxon>Lepidosauria</taxon>
        <taxon>Squamata</taxon>
        <taxon>Bifurcata</taxon>
        <taxon>Unidentata</taxon>
        <taxon>Episquamata</taxon>
        <taxon>Toxicofera</taxon>
        <taxon>Iguania</taxon>
        <taxon>Acrodonta</taxon>
        <taxon>Agamidae</taxon>
        <taxon>Agaminae</taxon>
        <taxon>Phrynocephalus</taxon>
    </lineage>
</organism>
<gene>
    <name evidence="2" type="ORF">JRQ81_016648</name>
</gene>
<accession>A0A9Q1B0S8</accession>
<dbReference type="Gene3D" id="3.30.420.10">
    <property type="entry name" value="Ribonuclease H-like superfamily/Ribonuclease H"/>
    <property type="match status" value="1"/>
</dbReference>
<dbReference type="OrthoDB" id="9864761at2759"/>
<dbReference type="Proteomes" id="UP001142489">
    <property type="component" value="Unassembled WGS sequence"/>
</dbReference>
<feature type="chain" id="PRO_5040373201" description="Tc1-like transposase DDE domain-containing protein" evidence="1">
    <location>
        <begin position="16"/>
        <end position="149"/>
    </location>
</feature>
<reference evidence="2" key="1">
    <citation type="journal article" date="2023" name="DNA Res.">
        <title>Chromosome-level genome assembly of Phrynocephalus forsythii using third-generation DNA sequencing and Hi-C analysis.</title>
        <authorList>
            <person name="Qi Y."/>
            <person name="Zhao W."/>
            <person name="Zhao Y."/>
            <person name="Niu C."/>
            <person name="Cao S."/>
            <person name="Zhang Y."/>
        </authorList>
    </citation>
    <scope>NUCLEOTIDE SEQUENCE</scope>
    <source>
        <tissue evidence="2">Muscle</tissue>
    </source>
</reference>
<keyword evidence="1" id="KW-0732">Signal</keyword>
<evidence type="ECO:0000256" key="1">
    <source>
        <dbReference type="SAM" id="SignalP"/>
    </source>
</evidence>
<keyword evidence="3" id="KW-1185">Reference proteome</keyword>
<name>A0A9Q1B0S8_9SAUR</name>
<dbReference type="InterPro" id="IPR036397">
    <property type="entry name" value="RNaseH_sf"/>
</dbReference>
<evidence type="ECO:0000313" key="2">
    <source>
        <dbReference type="EMBL" id="KAJ7326889.1"/>
    </source>
</evidence>
<proteinExistence type="predicted"/>
<dbReference type="GO" id="GO:0003676">
    <property type="term" value="F:nucleic acid binding"/>
    <property type="evidence" value="ECO:0007669"/>
    <property type="project" value="InterPro"/>
</dbReference>